<evidence type="ECO:0008006" key="3">
    <source>
        <dbReference type="Google" id="ProtNLM"/>
    </source>
</evidence>
<dbReference type="InterPro" id="IPR017853">
    <property type="entry name" value="GH"/>
</dbReference>
<keyword evidence="2" id="KW-1185">Reference proteome</keyword>
<accession>A0ABS5AAU5</accession>
<gene>
    <name evidence="1" type="ORF">JOF53_002289</name>
</gene>
<reference evidence="1 2" key="1">
    <citation type="submission" date="2021-03" db="EMBL/GenBank/DDBJ databases">
        <title>Sequencing the genomes of 1000 actinobacteria strains.</title>
        <authorList>
            <person name="Klenk H.-P."/>
        </authorList>
    </citation>
    <scope>NUCLEOTIDE SEQUENCE [LARGE SCALE GENOMIC DNA]</scope>
    <source>
        <strain evidence="1 2">DSM 44580</strain>
    </source>
</reference>
<dbReference type="EMBL" id="JAGIOO010000001">
    <property type="protein sequence ID" value="MBP2473417.1"/>
    <property type="molecule type" value="Genomic_DNA"/>
</dbReference>
<evidence type="ECO:0000313" key="2">
    <source>
        <dbReference type="Proteomes" id="UP001519363"/>
    </source>
</evidence>
<organism evidence="1 2">
    <name type="scientific">Crossiella equi</name>
    <dbReference type="NCBI Taxonomy" id="130796"/>
    <lineage>
        <taxon>Bacteria</taxon>
        <taxon>Bacillati</taxon>
        <taxon>Actinomycetota</taxon>
        <taxon>Actinomycetes</taxon>
        <taxon>Pseudonocardiales</taxon>
        <taxon>Pseudonocardiaceae</taxon>
        <taxon>Crossiella</taxon>
    </lineage>
</organism>
<sequence>MRAKGISYDTGFHNRGHSTHEPFLAERVRRDMHAIRHDLHCTAVRVTGGDPDRLELACRLAAEQGLEVWFSPFPNDLTTEELLPYLADCARRAERLRREGAEVVLLTGAELSLVVPGFLPGEAIEDRIAALTPETLHEVLPGLLPRLNAFLAEAVAEVRRHFGGRVSYAAIPFERVDWSPFDLVSVDLYRSAEVAEQYLPGLAALIAQGKPVAVTEFGSATHTGAAAKGARGGEIVRWRDREPVGLTGAFTRDEREQAEHLREMVALLAGAGVDSAFVYTYANFHLPRRAETDLDLASYGVVAIEEDGTRTPKQAYAAVATTFADLA</sequence>
<dbReference type="RefSeq" id="WP_086781578.1">
    <property type="nucleotide sequence ID" value="NZ_JAGIOO010000001.1"/>
</dbReference>
<name>A0ABS5AAU5_9PSEU</name>
<dbReference type="SUPFAM" id="SSF51445">
    <property type="entry name" value="(Trans)glycosidases"/>
    <property type="match status" value="1"/>
</dbReference>
<dbReference type="Gene3D" id="3.20.20.80">
    <property type="entry name" value="Glycosidases"/>
    <property type="match status" value="1"/>
</dbReference>
<evidence type="ECO:0000313" key="1">
    <source>
        <dbReference type="EMBL" id="MBP2473417.1"/>
    </source>
</evidence>
<dbReference type="Proteomes" id="UP001519363">
    <property type="component" value="Unassembled WGS sequence"/>
</dbReference>
<comment type="caution">
    <text evidence="1">The sequence shown here is derived from an EMBL/GenBank/DDBJ whole genome shotgun (WGS) entry which is preliminary data.</text>
</comment>
<protein>
    <recommendedName>
        <fullName evidence="3">Abortive infection protein</fullName>
    </recommendedName>
</protein>
<proteinExistence type="predicted"/>